<dbReference type="InterPro" id="IPR003695">
    <property type="entry name" value="Ppx_GppA_N"/>
</dbReference>
<feature type="domain" description="Ppx/GppA phosphatase N-terminal" evidence="2">
    <location>
        <begin position="26"/>
        <end position="304"/>
    </location>
</feature>
<dbReference type="RefSeq" id="WP_057706769.1">
    <property type="nucleotide sequence ID" value="NZ_JQCL01000074.1"/>
</dbReference>
<dbReference type="PATRIC" id="fig|942150.3.peg.164"/>
<dbReference type="InterPro" id="IPR003607">
    <property type="entry name" value="HD/PDEase_dom"/>
</dbReference>
<dbReference type="Gene3D" id="3.30.420.150">
    <property type="entry name" value="Exopolyphosphatase. Domain 2"/>
    <property type="match status" value="1"/>
</dbReference>
<dbReference type="Gene3D" id="1.10.3210.10">
    <property type="entry name" value="Hypothetical protein af1432"/>
    <property type="match status" value="1"/>
</dbReference>
<protein>
    <submittedName>
        <fullName evidence="4">Exopolyphosphatase</fullName>
    </submittedName>
</protein>
<sequence length="509" mass="58063">MAAKLFGIMMINVQNIELSIVNLRTLKQVERVRSDVALGEDIYDQHTINYDSVEEAASALTGFVQIMNDYGVEDYRLWGSWSLSTANNADYVQDQLLVRTGLKISWLSSSQETYLRSAAVAVHFPRFKQMIEEPTYLLGINSGSVGISHYDQGNFAFSRSLRLGPVRISEVLEDLQSSVPNYVEVLDDYISSQIADFGRFLPGRREEPSNVVMLGVAPFATLFRQQQSKAGVEELSKADFQALYDDVIDASDQYLMDKYEVDEEDVRLIVPELLLINELLQLTNAQKIWLGNVTVLDGLIIQEAVKLGYKKYNFNDQIITAAKNIADRYNVEPKHRDLVTKFSLHLFDQLKPLHHLDKRDRLLLQVASIVHDVGSYIDPHQHYMHSDYILRATELTGLTDDEKKMIAMISRYHSAQTPSKDLKHFEHMTLQQRVLVSKLSAILRIADALDDGRKQKISKISVSIKNPRVIITCFSHDDLFLENWVFAQKAEFFKEVFGLTPVIKLRGVR</sequence>
<dbReference type="Gene3D" id="3.30.420.40">
    <property type="match status" value="1"/>
</dbReference>
<dbReference type="InterPro" id="IPR048950">
    <property type="entry name" value="Ppx_GppA_C"/>
</dbReference>
<dbReference type="InterPro" id="IPR043129">
    <property type="entry name" value="ATPase_NBD"/>
</dbReference>
<name>A0A0R2M616_9LACO</name>
<evidence type="ECO:0000313" key="5">
    <source>
        <dbReference type="Proteomes" id="UP000051783"/>
    </source>
</evidence>
<gene>
    <name evidence="4" type="ORF">IV64_GL000157</name>
</gene>
<dbReference type="AlphaFoldDB" id="A0A0R2M616"/>
<dbReference type="PANTHER" id="PTHR30005:SF0">
    <property type="entry name" value="RETROGRADE REGULATION PROTEIN 2"/>
    <property type="match status" value="1"/>
</dbReference>
<accession>A0A0R2M616</accession>
<dbReference type="Pfam" id="PF21447">
    <property type="entry name" value="Ppx-GppA_III"/>
    <property type="match status" value="1"/>
</dbReference>
<dbReference type="STRING" id="942150.IV64_GL000157"/>
<reference evidence="4 5" key="1">
    <citation type="journal article" date="2015" name="Genome Announc.">
        <title>Expanding the biotechnology potential of lactobacilli through comparative genomics of 213 strains and associated genera.</title>
        <authorList>
            <person name="Sun Z."/>
            <person name="Harris H.M."/>
            <person name="McCann A."/>
            <person name="Guo C."/>
            <person name="Argimon S."/>
            <person name="Zhang W."/>
            <person name="Yang X."/>
            <person name="Jeffery I.B."/>
            <person name="Cooney J.C."/>
            <person name="Kagawa T.F."/>
            <person name="Liu W."/>
            <person name="Song Y."/>
            <person name="Salvetti E."/>
            <person name="Wrobel A."/>
            <person name="Rasinkangas P."/>
            <person name="Parkhill J."/>
            <person name="Rea M.C."/>
            <person name="O'Sullivan O."/>
            <person name="Ritari J."/>
            <person name="Douillard F.P."/>
            <person name="Paul Ross R."/>
            <person name="Yang R."/>
            <person name="Briner A.E."/>
            <person name="Felis G.E."/>
            <person name="de Vos W.M."/>
            <person name="Barrangou R."/>
            <person name="Klaenhammer T.R."/>
            <person name="Caufield P.W."/>
            <person name="Cui Y."/>
            <person name="Zhang H."/>
            <person name="O'Toole P.W."/>
        </authorList>
    </citation>
    <scope>NUCLEOTIDE SEQUENCE [LARGE SCALE GENOMIC DNA]</scope>
    <source>
        <strain evidence="4 5">LMG 26013</strain>
    </source>
</reference>
<dbReference type="SUPFAM" id="SSF53067">
    <property type="entry name" value="Actin-like ATPase domain"/>
    <property type="match status" value="2"/>
</dbReference>
<dbReference type="Pfam" id="PF02541">
    <property type="entry name" value="Ppx-GppA"/>
    <property type="match status" value="1"/>
</dbReference>
<evidence type="ECO:0000313" key="4">
    <source>
        <dbReference type="EMBL" id="KRO09030.1"/>
    </source>
</evidence>
<dbReference type="EMBL" id="JQCL01000074">
    <property type="protein sequence ID" value="KRO09030.1"/>
    <property type="molecule type" value="Genomic_DNA"/>
</dbReference>
<dbReference type="GO" id="GO:0016462">
    <property type="term" value="F:pyrophosphatase activity"/>
    <property type="evidence" value="ECO:0007669"/>
    <property type="project" value="TreeGrafter"/>
</dbReference>
<evidence type="ECO:0000259" key="2">
    <source>
        <dbReference type="Pfam" id="PF02541"/>
    </source>
</evidence>
<proteinExistence type="inferred from homology"/>
<dbReference type="Proteomes" id="UP000051783">
    <property type="component" value="Unassembled WGS sequence"/>
</dbReference>
<organism evidence="4 5">
    <name type="scientific">Lactiplantibacillus xiangfangensis</name>
    <dbReference type="NCBI Taxonomy" id="942150"/>
    <lineage>
        <taxon>Bacteria</taxon>
        <taxon>Bacillati</taxon>
        <taxon>Bacillota</taxon>
        <taxon>Bacilli</taxon>
        <taxon>Lactobacillales</taxon>
        <taxon>Lactobacillaceae</taxon>
        <taxon>Lactiplantibacillus</taxon>
    </lineage>
</organism>
<feature type="domain" description="Ppx/GppA phosphatase C-terminal" evidence="3">
    <location>
        <begin position="321"/>
        <end position="470"/>
    </location>
</feature>
<dbReference type="InterPro" id="IPR050273">
    <property type="entry name" value="GppA/Ppx_hydrolase"/>
</dbReference>
<dbReference type="OrthoDB" id="9814545at2"/>
<dbReference type="PANTHER" id="PTHR30005">
    <property type="entry name" value="EXOPOLYPHOSPHATASE"/>
    <property type="match status" value="1"/>
</dbReference>
<comment type="similarity">
    <text evidence="1">Belongs to the GppA/Ppx family.</text>
</comment>
<dbReference type="SUPFAM" id="SSF109604">
    <property type="entry name" value="HD-domain/PDEase-like"/>
    <property type="match status" value="1"/>
</dbReference>
<evidence type="ECO:0000256" key="1">
    <source>
        <dbReference type="ARBA" id="ARBA00007125"/>
    </source>
</evidence>
<keyword evidence="5" id="KW-1185">Reference proteome</keyword>
<dbReference type="CDD" id="cd00077">
    <property type="entry name" value="HDc"/>
    <property type="match status" value="1"/>
</dbReference>
<comment type="caution">
    <text evidence="4">The sequence shown here is derived from an EMBL/GenBank/DDBJ whole genome shotgun (WGS) entry which is preliminary data.</text>
</comment>
<evidence type="ECO:0000259" key="3">
    <source>
        <dbReference type="Pfam" id="PF21447"/>
    </source>
</evidence>